<keyword evidence="5" id="KW-1185">Reference proteome</keyword>
<dbReference type="EMBL" id="JAESJJ010000009">
    <property type="protein sequence ID" value="MBL3608982.1"/>
    <property type="molecule type" value="Genomic_DNA"/>
</dbReference>
<evidence type="ECO:0000313" key="2">
    <source>
        <dbReference type="EMBL" id="BAQ67869.1"/>
    </source>
</evidence>
<evidence type="ECO:0000259" key="1">
    <source>
        <dbReference type="Pfam" id="PF06850"/>
    </source>
</evidence>
<proteinExistence type="predicted"/>
<dbReference type="Proteomes" id="UP000064912">
    <property type="component" value="Chromosome"/>
</dbReference>
<dbReference type="GO" id="GO:0016787">
    <property type="term" value="F:hydrolase activity"/>
    <property type="evidence" value="ECO:0007669"/>
    <property type="project" value="UniProtKB-KW"/>
</dbReference>
<dbReference type="EMBL" id="AP014800">
    <property type="protein sequence ID" value="BAQ67869.1"/>
    <property type="molecule type" value="Genomic_DNA"/>
</dbReference>
<dbReference type="PANTHER" id="PTHR36837">
    <property type="entry name" value="POLY(3-HYDROXYALKANOATE) POLYMERASE SUBUNIT PHAC"/>
    <property type="match status" value="1"/>
</dbReference>
<sequence length="370" mass="40487">MADTPHEIEQSVPLFWPMAAVLGWQEAGYQAMADGLRFVQEAAEISAPPEPDWASPNEVLLDLDTMRLRDFGGSGTGLPVIIDAPYAGHSATIADFAPGQSLVATLLAAGLGRVLVTDWKSAGPEMRDFDIDKYLAEINVAIDEVGGRAILVGLCQGGWMSAMVAARFPSKVAALVLAGSPIDTDAGDGPIRRMAHETPLSAYRDMVASHHGRMSGSLMLTGWKNMHAEKQYLGKFLDLYAHIEDRNYIERTETFERWYENPLDLPGRYYLQAIDLLFKQNLFAKGEFLGLGRRLSLKDVTCPAYLLAGDSDDITTREQVFAAEDLLGTPKTQIRKLLAKGGHIGLFMGRHTLADVWPGIAQWIAEQGGK</sequence>
<protein>
    <submittedName>
        <fullName evidence="3">Alpha/beta fold hydrolase</fullName>
    </submittedName>
    <submittedName>
        <fullName evidence="2">PHB de-polymerase domain-containing protein</fullName>
    </submittedName>
</protein>
<evidence type="ECO:0000313" key="4">
    <source>
        <dbReference type="Proteomes" id="UP000064912"/>
    </source>
</evidence>
<dbReference type="InterPro" id="IPR051321">
    <property type="entry name" value="PHA/PHB_synthase"/>
</dbReference>
<dbReference type="Pfam" id="PF06850">
    <property type="entry name" value="PHB_depo_C"/>
    <property type="match status" value="1"/>
</dbReference>
<reference evidence="2 4" key="1">
    <citation type="submission" date="2015-02" db="EMBL/GenBank/DDBJ databases">
        <title>Genome sequene of Rhodovulum sulfidophilum DSM 2351.</title>
        <authorList>
            <person name="Nagao N."/>
        </authorList>
    </citation>
    <scope>NUCLEOTIDE SEQUENCE [LARGE SCALE GENOMIC DNA]</scope>
    <source>
        <strain evidence="2 4">DSM 2351</strain>
    </source>
</reference>
<dbReference type="PANTHER" id="PTHR36837:SF2">
    <property type="entry name" value="POLY(3-HYDROXYALKANOATE) POLYMERASE SUBUNIT PHAC"/>
    <property type="match status" value="1"/>
</dbReference>
<dbReference type="PATRIC" id="fig|35806.4.peg.718"/>
<dbReference type="Gene3D" id="3.40.50.1820">
    <property type="entry name" value="alpha/beta hydrolase"/>
    <property type="match status" value="1"/>
</dbReference>
<dbReference type="SUPFAM" id="SSF53474">
    <property type="entry name" value="alpha/beta-Hydrolases"/>
    <property type="match status" value="1"/>
</dbReference>
<dbReference type="eggNOG" id="COG4553">
    <property type="taxonomic scope" value="Bacteria"/>
</dbReference>
<dbReference type="InterPro" id="IPR009656">
    <property type="entry name" value="PHB_depo_C"/>
</dbReference>
<organism evidence="2 4">
    <name type="scientific">Rhodovulum sulfidophilum</name>
    <name type="common">Rhodobacter sulfidophilus</name>
    <dbReference type="NCBI Taxonomy" id="35806"/>
    <lineage>
        <taxon>Bacteria</taxon>
        <taxon>Pseudomonadati</taxon>
        <taxon>Pseudomonadota</taxon>
        <taxon>Alphaproteobacteria</taxon>
        <taxon>Rhodobacterales</taxon>
        <taxon>Paracoccaceae</taxon>
        <taxon>Rhodovulum</taxon>
    </lineage>
</organism>
<dbReference type="Proteomes" id="UP000604473">
    <property type="component" value="Unassembled WGS sequence"/>
</dbReference>
<feature type="domain" description="PHB de-polymerase C-terminal" evidence="1">
    <location>
        <begin position="179"/>
        <end position="366"/>
    </location>
</feature>
<accession>A0A0D6AZJ0</accession>
<dbReference type="KEGG" id="rsu:NHU_00701"/>
<dbReference type="RefSeq" id="WP_060833850.1">
    <property type="nucleotide sequence ID" value="NZ_JAESJJ010000009.1"/>
</dbReference>
<evidence type="ECO:0000313" key="3">
    <source>
        <dbReference type="EMBL" id="MBL3608982.1"/>
    </source>
</evidence>
<reference evidence="3 5" key="2">
    <citation type="submission" date="2021-01" db="EMBL/GenBank/DDBJ databases">
        <title>Draft genomes of Rhodovulum sulfidophilum.</title>
        <authorList>
            <person name="Guzman M.S."/>
        </authorList>
    </citation>
    <scope>NUCLEOTIDE SEQUENCE [LARGE SCALE GENOMIC DNA]</scope>
    <source>
        <strain evidence="3 5">AB35</strain>
    </source>
</reference>
<evidence type="ECO:0000313" key="5">
    <source>
        <dbReference type="Proteomes" id="UP000604473"/>
    </source>
</evidence>
<dbReference type="InterPro" id="IPR029058">
    <property type="entry name" value="AB_hydrolase_fold"/>
</dbReference>
<gene>
    <name evidence="3" type="ORF">JMM60_09235</name>
    <name evidence="2" type="ORF">NHU_00701</name>
</gene>
<dbReference type="AlphaFoldDB" id="A0A0D6AZJ0"/>
<name>A0A0D6AZJ0_RHOSU</name>
<keyword evidence="3" id="KW-0378">Hydrolase</keyword>